<dbReference type="Proteomes" id="UP001050691">
    <property type="component" value="Unassembled WGS sequence"/>
</dbReference>
<feature type="compositionally biased region" description="Basic and acidic residues" evidence="1">
    <location>
        <begin position="687"/>
        <end position="729"/>
    </location>
</feature>
<evidence type="ECO:0000313" key="2">
    <source>
        <dbReference type="EMBL" id="GJJ11787.1"/>
    </source>
</evidence>
<feature type="compositionally biased region" description="Pro residues" evidence="1">
    <location>
        <begin position="520"/>
        <end position="532"/>
    </location>
</feature>
<reference evidence="2" key="1">
    <citation type="submission" date="2021-10" db="EMBL/GenBank/DDBJ databases">
        <title>De novo Genome Assembly of Clathrus columnatus (Basidiomycota, Fungi) Using Illumina and Nanopore Sequence Data.</title>
        <authorList>
            <person name="Ogiso-Tanaka E."/>
            <person name="Itagaki H."/>
            <person name="Hosoya T."/>
            <person name="Hosaka K."/>
        </authorList>
    </citation>
    <scope>NUCLEOTIDE SEQUENCE</scope>
    <source>
        <strain evidence="2">MO-923</strain>
    </source>
</reference>
<feature type="compositionally biased region" description="Low complexity" evidence="1">
    <location>
        <begin position="603"/>
        <end position="617"/>
    </location>
</feature>
<feature type="compositionally biased region" description="Low complexity" evidence="1">
    <location>
        <begin position="533"/>
        <end position="560"/>
    </location>
</feature>
<dbReference type="PANTHER" id="PTHR13265">
    <property type="entry name" value="THO COMPLEX SUBUNIT 1"/>
    <property type="match status" value="1"/>
</dbReference>
<organism evidence="2 3">
    <name type="scientific">Clathrus columnatus</name>
    <dbReference type="NCBI Taxonomy" id="1419009"/>
    <lineage>
        <taxon>Eukaryota</taxon>
        <taxon>Fungi</taxon>
        <taxon>Dikarya</taxon>
        <taxon>Basidiomycota</taxon>
        <taxon>Agaricomycotina</taxon>
        <taxon>Agaricomycetes</taxon>
        <taxon>Phallomycetidae</taxon>
        <taxon>Phallales</taxon>
        <taxon>Clathraceae</taxon>
        <taxon>Clathrus</taxon>
    </lineage>
</organism>
<dbReference type="GO" id="GO:0006406">
    <property type="term" value="P:mRNA export from nucleus"/>
    <property type="evidence" value="ECO:0007669"/>
    <property type="project" value="TreeGrafter"/>
</dbReference>
<feature type="compositionally biased region" description="Pro residues" evidence="1">
    <location>
        <begin position="575"/>
        <end position="588"/>
    </location>
</feature>
<accession>A0AAV5ADT7</accession>
<comment type="caution">
    <text evidence="2">The sequence shown here is derived from an EMBL/GenBank/DDBJ whole genome shotgun (WGS) entry which is preliminary data.</text>
</comment>
<evidence type="ECO:0000256" key="1">
    <source>
        <dbReference type="SAM" id="MobiDB-lite"/>
    </source>
</evidence>
<feature type="region of interest" description="Disordered" evidence="1">
    <location>
        <begin position="516"/>
        <end position="637"/>
    </location>
</feature>
<feature type="compositionally biased region" description="Basic and acidic residues" evidence="1">
    <location>
        <begin position="785"/>
        <end position="799"/>
    </location>
</feature>
<evidence type="ECO:0000313" key="3">
    <source>
        <dbReference type="Proteomes" id="UP001050691"/>
    </source>
</evidence>
<proteinExistence type="predicted"/>
<feature type="compositionally biased region" description="Polar residues" evidence="1">
    <location>
        <begin position="766"/>
        <end position="783"/>
    </location>
</feature>
<protein>
    <recommendedName>
        <fullName evidence="4">THO complex subunit 1</fullName>
    </recommendedName>
</protein>
<dbReference type="Pfam" id="PF11957">
    <property type="entry name" value="efThoc1"/>
    <property type="match status" value="1"/>
</dbReference>
<keyword evidence="3" id="KW-1185">Reference proteome</keyword>
<dbReference type="AlphaFoldDB" id="A0AAV5ADT7"/>
<sequence length="799" mass="89550">MSAAAAMSNDLAILSSHLSTLIEARSVSQNDLGPLVSYAIQETQDGRSLDTRKAQWESLLKNEVFCLAATEGEALKESNTGYYEELRSRLDMVLAFTEHDVCDVSFPFSILEDLLETQTVSSCWHIFSWMEERTERLIVNMTSTKGKSLILLRMLNDLLRRLSKTGKNTMLCGRILNFLGDVFPLGERSGVNLRGDYGTLWDGPGSKNLLVNGVEKKDTKDADVVMANADEKNATTPEEAKKEDFYQTFWSLQTAFSRPPLFSRALPFESFRKAVDTVLPVISEATKKERAMMGSKVIGAGLKRKRDDNSTSSTGSGADYFFAKFLTSPELLDLEIADTNFRRQFLFQLLILLQHLLQFTVGEKVKWTGARNRSLQMDFTLNTTDEKWCQDTWTRVVEEIRATTPGGKSIAETVCAILEREKNWIRWKNDTCPPFDKEPLQPLLEEQTRGKRQKMMEPQPPWRYRWGTEAITELWETGFHALQDCEDPIGPGDLKDYVKRIKQVEMRIELRKKQLGVVRPVPPTPKPTPAPVPAQVQATPQTTQTQEPTTTQVPVLAPVSVPTPPTTAPSTPLHPSLPPRPTASPAPKPNNTLRPPNTTIPQPSATANATQPNPATNIQPDQAKSPIPTPVSELPKDPQLTQLGEQKHHLSWLALRRTRIDYLHLFGKFGTAGVGGLAEAVEMEKIQESKEKEEKEKENEKDKGKEQPDEKEKEAEQQDNKMDVVKDELSNNEEATTATDLHAIANGLEDASKVHTTFNDIIGNDRYNNNTQQTAAQEDTNPSEIKMDVDTTRDELNGI</sequence>
<gene>
    <name evidence="2" type="ORF">Clacol_006025</name>
</gene>
<evidence type="ECO:0008006" key="4">
    <source>
        <dbReference type="Google" id="ProtNLM"/>
    </source>
</evidence>
<feature type="region of interest" description="Disordered" evidence="1">
    <location>
        <begin position="764"/>
        <end position="799"/>
    </location>
</feature>
<dbReference type="EMBL" id="BPWL01000007">
    <property type="protein sequence ID" value="GJJ11787.1"/>
    <property type="molecule type" value="Genomic_DNA"/>
</dbReference>
<feature type="region of interest" description="Disordered" evidence="1">
    <location>
        <begin position="687"/>
        <end position="737"/>
    </location>
</feature>
<dbReference type="InterPro" id="IPR021861">
    <property type="entry name" value="THO_THOC1"/>
</dbReference>
<feature type="compositionally biased region" description="Polar residues" evidence="1">
    <location>
        <begin position="590"/>
        <end position="602"/>
    </location>
</feature>
<name>A0AAV5ADT7_9AGAM</name>
<dbReference type="PANTHER" id="PTHR13265:SF0">
    <property type="entry name" value="HPR1"/>
    <property type="match status" value="1"/>
</dbReference>
<dbReference type="GO" id="GO:0000445">
    <property type="term" value="C:THO complex part of transcription export complex"/>
    <property type="evidence" value="ECO:0007669"/>
    <property type="project" value="TreeGrafter"/>
</dbReference>